<feature type="non-terminal residue" evidence="2">
    <location>
        <position position="1"/>
    </location>
</feature>
<evidence type="ECO:0000313" key="3">
    <source>
        <dbReference type="Proteomes" id="UP000194236"/>
    </source>
</evidence>
<evidence type="ECO:0000259" key="1">
    <source>
        <dbReference type="PROSITE" id="PS50835"/>
    </source>
</evidence>
<sequence>IGNRITTFHGFGFAILEINDITQNDTGIYKCLARNDKGFSQQNFQVNLIECINEQQQQMQPLQEQEKPQFQQPLNEDIQVVEGESIHVATTIIPHDIQLEWFHNGKPLQQSSRIKTTGDFGYVVLEISKVEPKDSGEYLLVATNKFGIDTVKFNLDCQPTSNIDQGTMFDPKYKSTLQMLPTQQNMAPKFNRKLPEQINVMEGQSVHLESDYQPFDGTVKIEFLKNGKPLIANERFQTINEFSFAILDIVYLYEEDSGIYEIHAINQYGHDVISTRVNVQSRDQQRSPSDEIPTINYIDHVVTSRTTHIQREKETRYGSPKFELPLEDKTNLKEGDCVHLETRVTPATDPSLTIDWFKDNAPLRASNRIRTISEFGFVILEISPICPEDSGLYTVRATNTVGEAVLSTRIFCHESTTTT</sequence>
<dbReference type="PANTHER" id="PTHR47633">
    <property type="entry name" value="IMMUNOGLOBULIN"/>
    <property type="match status" value="1"/>
</dbReference>
<dbReference type="InterPro" id="IPR003599">
    <property type="entry name" value="Ig_sub"/>
</dbReference>
<dbReference type="InterPro" id="IPR007110">
    <property type="entry name" value="Ig-like_dom"/>
</dbReference>
<dbReference type="InterPro" id="IPR013783">
    <property type="entry name" value="Ig-like_fold"/>
</dbReference>
<dbReference type="PROSITE" id="PS50835">
    <property type="entry name" value="IG_LIKE"/>
    <property type="match status" value="2"/>
</dbReference>
<dbReference type="AlphaFoldDB" id="A0A1Y3AWW9"/>
<comment type="caution">
    <text evidence="2">The sequence shown here is derived from an EMBL/GenBank/DDBJ whole genome shotgun (WGS) entry which is preliminary data.</text>
</comment>
<feature type="domain" description="Ig-like" evidence="1">
    <location>
        <begin position="320"/>
        <end position="407"/>
    </location>
</feature>
<protein>
    <recommendedName>
        <fullName evidence="1">Ig-like domain-containing protein</fullName>
    </recommendedName>
</protein>
<dbReference type="OrthoDB" id="6612025at2759"/>
<organism evidence="2 3">
    <name type="scientific">Euroglyphus maynei</name>
    <name type="common">Mayne's house dust mite</name>
    <dbReference type="NCBI Taxonomy" id="6958"/>
    <lineage>
        <taxon>Eukaryota</taxon>
        <taxon>Metazoa</taxon>
        <taxon>Ecdysozoa</taxon>
        <taxon>Arthropoda</taxon>
        <taxon>Chelicerata</taxon>
        <taxon>Arachnida</taxon>
        <taxon>Acari</taxon>
        <taxon>Acariformes</taxon>
        <taxon>Sarcoptiformes</taxon>
        <taxon>Astigmata</taxon>
        <taxon>Psoroptidia</taxon>
        <taxon>Analgoidea</taxon>
        <taxon>Pyroglyphidae</taxon>
        <taxon>Pyroglyphinae</taxon>
        <taxon>Euroglyphus</taxon>
    </lineage>
</organism>
<dbReference type="SMART" id="SM00409">
    <property type="entry name" value="IG"/>
    <property type="match status" value="3"/>
</dbReference>
<dbReference type="PANTHER" id="PTHR47633:SF4">
    <property type="entry name" value="MYOPALLADIN ISOFORM X1"/>
    <property type="match status" value="1"/>
</dbReference>
<name>A0A1Y3AWW9_EURMA</name>
<dbReference type="InterPro" id="IPR013098">
    <property type="entry name" value="Ig_I-set"/>
</dbReference>
<dbReference type="Proteomes" id="UP000194236">
    <property type="component" value="Unassembled WGS sequence"/>
</dbReference>
<keyword evidence="3" id="KW-1185">Reference proteome</keyword>
<reference evidence="2 3" key="1">
    <citation type="submission" date="2017-03" db="EMBL/GenBank/DDBJ databases">
        <title>Genome Survey of Euroglyphus maynei.</title>
        <authorList>
            <person name="Arlian L.G."/>
            <person name="Morgan M.S."/>
            <person name="Rider S.D."/>
        </authorList>
    </citation>
    <scope>NUCLEOTIDE SEQUENCE [LARGE SCALE GENOMIC DNA]</scope>
    <source>
        <strain evidence="2">Arlian Lab</strain>
        <tissue evidence="2">Whole body</tissue>
    </source>
</reference>
<dbReference type="Gene3D" id="2.60.40.10">
    <property type="entry name" value="Immunoglobulins"/>
    <property type="match status" value="4"/>
</dbReference>
<dbReference type="SUPFAM" id="SSF48726">
    <property type="entry name" value="Immunoglobulin"/>
    <property type="match status" value="4"/>
</dbReference>
<dbReference type="EMBL" id="MUJZ01058579">
    <property type="protein sequence ID" value="OTF71936.1"/>
    <property type="molecule type" value="Genomic_DNA"/>
</dbReference>
<evidence type="ECO:0000313" key="2">
    <source>
        <dbReference type="EMBL" id="OTF71936.1"/>
    </source>
</evidence>
<proteinExistence type="predicted"/>
<feature type="non-terminal residue" evidence="2">
    <location>
        <position position="419"/>
    </location>
</feature>
<accession>A0A1Y3AWW9</accession>
<gene>
    <name evidence="2" type="ORF">BLA29_006446</name>
</gene>
<dbReference type="InterPro" id="IPR036179">
    <property type="entry name" value="Ig-like_dom_sf"/>
</dbReference>
<dbReference type="Pfam" id="PF07679">
    <property type="entry name" value="I-set"/>
    <property type="match status" value="3"/>
</dbReference>
<feature type="domain" description="Ig-like" evidence="1">
    <location>
        <begin position="68"/>
        <end position="156"/>
    </location>
</feature>
<dbReference type="FunFam" id="2.60.40.10:FF:000962">
    <property type="entry name" value="titin isoform X1"/>
    <property type="match status" value="3"/>
</dbReference>